<feature type="transmembrane region" description="Helical" evidence="5">
    <location>
        <begin position="412"/>
        <end position="432"/>
    </location>
</feature>
<comment type="subcellular location">
    <subcellularLocation>
        <location evidence="1">Membrane</location>
        <topology evidence="1">Multi-pass membrane protein</topology>
    </subcellularLocation>
</comment>
<dbReference type="PANTHER" id="PTHR10924:SF6">
    <property type="entry name" value="SOLUTE CARRIER FAMILY 49 MEMBER A3"/>
    <property type="match status" value="1"/>
</dbReference>
<evidence type="ECO:0000313" key="7">
    <source>
        <dbReference type="Proteomes" id="UP001476247"/>
    </source>
</evidence>
<dbReference type="Proteomes" id="UP001476247">
    <property type="component" value="Unassembled WGS sequence"/>
</dbReference>
<dbReference type="InterPro" id="IPR036259">
    <property type="entry name" value="MFS_trans_sf"/>
</dbReference>
<keyword evidence="4 5" id="KW-0472">Membrane</keyword>
<keyword evidence="2 5" id="KW-0812">Transmembrane</keyword>
<accession>A0ABP9Y400</accession>
<dbReference type="SUPFAM" id="SSF103473">
    <property type="entry name" value="MFS general substrate transporter"/>
    <property type="match status" value="1"/>
</dbReference>
<feature type="transmembrane region" description="Helical" evidence="5">
    <location>
        <begin position="138"/>
        <end position="167"/>
    </location>
</feature>
<feature type="transmembrane region" description="Helical" evidence="5">
    <location>
        <begin position="83"/>
        <end position="103"/>
    </location>
</feature>
<proteinExistence type="predicted"/>
<feature type="transmembrane region" description="Helical" evidence="5">
    <location>
        <begin position="42"/>
        <end position="63"/>
    </location>
</feature>
<feature type="transmembrane region" description="Helical" evidence="5">
    <location>
        <begin position="251"/>
        <end position="273"/>
    </location>
</feature>
<protein>
    <submittedName>
        <fullName evidence="6">Uncharacterized protein</fullName>
    </submittedName>
</protein>
<dbReference type="Pfam" id="PF07690">
    <property type="entry name" value="MFS_1"/>
    <property type="match status" value="1"/>
</dbReference>
<reference evidence="6 7" key="1">
    <citation type="submission" date="2024-04" db="EMBL/GenBank/DDBJ databases">
        <title>genome sequences of Mucor flavus KT1a and Helicostylum pulchrum KT1b strains isolation_sourced from the surface of a dry-aged beef.</title>
        <authorList>
            <person name="Toyotome T."/>
            <person name="Hosono M."/>
            <person name="Torimaru M."/>
            <person name="Fukuda K."/>
            <person name="Mikami N."/>
        </authorList>
    </citation>
    <scope>NUCLEOTIDE SEQUENCE [LARGE SCALE GENOMIC DNA]</scope>
    <source>
        <strain evidence="6 7">KT1b</strain>
    </source>
</reference>
<sequence length="450" mass="49286">MSTKELRVEDHTPTSFCESTSFSSMIGEEISNKPTPKTSVQAWILTFTCVMINCFCAVMWMTASSTPAVMSLWMNISLTKLNWLSNASAICNSVFSLPTAWFYERYGIKTSIILCGVVNAIGCWVRCFAIVVDDDKKYIVFMVGQIISSIAGPLVYNIAAKLVAVWFTPKDRGLANIILCMAVGPLLLPVITPTIHDIPRMLFIVAGLATAFTIPAIFLPGKPTAPPSVTSTLDRTPFWQGVKVVSRNFQFWSVAVVAASTIGMVFSVSVLIIEAITPYGYTDQEAGLCASIVVISGCIGGGMTGYWLGKSPQHYMLIRTFTPLIIFTYVMFIFNLMPNSFPTVLTVCVLNGLFSYALFPVYLELASEITYPVSESVGSCIIWSMCTTFMLAFSILIDVLKAGPDATPPHNMNLSMRVVVGIITAGNIPVLWMRGNLKRSQIDNQEKSIC</sequence>
<feature type="transmembrane region" description="Helical" evidence="5">
    <location>
        <begin position="174"/>
        <end position="195"/>
    </location>
</feature>
<dbReference type="InterPro" id="IPR049680">
    <property type="entry name" value="FLVCR1-2_SLC49-like"/>
</dbReference>
<name>A0ABP9Y400_9FUNG</name>
<dbReference type="EMBL" id="BAABUJ010000020">
    <property type="protein sequence ID" value="GAA5801721.1"/>
    <property type="molecule type" value="Genomic_DNA"/>
</dbReference>
<evidence type="ECO:0000256" key="3">
    <source>
        <dbReference type="ARBA" id="ARBA00022989"/>
    </source>
</evidence>
<feature type="transmembrane region" description="Helical" evidence="5">
    <location>
        <begin position="110"/>
        <end position="132"/>
    </location>
</feature>
<feature type="transmembrane region" description="Helical" evidence="5">
    <location>
        <begin position="285"/>
        <end position="309"/>
    </location>
</feature>
<organism evidence="6 7">
    <name type="scientific">Helicostylum pulchrum</name>
    <dbReference type="NCBI Taxonomy" id="562976"/>
    <lineage>
        <taxon>Eukaryota</taxon>
        <taxon>Fungi</taxon>
        <taxon>Fungi incertae sedis</taxon>
        <taxon>Mucoromycota</taxon>
        <taxon>Mucoromycotina</taxon>
        <taxon>Mucoromycetes</taxon>
        <taxon>Mucorales</taxon>
        <taxon>Mucorineae</taxon>
        <taxon>Mucoraceae</taxon>
        <taxon>Helicostylum</taxon>
    </lineage>
</organism>
<evidence type="ECO:0000256" key="2">
    <source>
        <dbReference type="ARBA" id="ARBA00022692"/>
    </source>
</evidence>
<feature type="transmembrane region" description="Helical" evidence="5">
    <location>
        <begin position="377"/>
        <end position="400"/>
    </location>
</feature>
<dbReference type="PANTHER" id="PTHR10924">
    <property type="entry name" value="MAJOR FACILITATOR SUPERFAMILY PROTEIN-RELATED"/>
    <property type="match status" value="1"/>
</dbReference>
<keyword evidence="7" id="KW-1185">Reference proteome</keyword>
<evidence type="ECO:0000313" key="6">
    <source>
        <dbReference type="EMBL" id="GAA5801721.1"/>
    </source>
</evidence>
<keyword evidence="3 5" id="KW-1133">Transmembrane helix</keyword>
<feature type="transmembrane region" description="Helical" evidence="5">
    <location>
        <begin position="316"/>
        <end position="337"/>
    </location>
</feature>
<evidence type="ECO:0000256" key="4">
    <source>
        <dbReference type="ARBA" id="ARBA00023136"/>
    </source>
</evidence>
<dbReference type="Gene3D" id="1.20.1250.20">
    <property type="entry name" value="MFS general substrate transporter like domains"/>
    <property type="match status" value="1"/>
</dbReference>
<dbReference type="InterPro" id="IPR011701">
    <property type="entry name" value="MFS"/>
</dbReference>
<comment type="caution">
    <text evidence="6">The sequence shown here is derived from an EMBL/GenBank/DDBJ whole genome shotgun (WGS) entry which is preliminary data.</text>
</comment>
<gene>
    <name evidence="6" type="ORF">HPULCUR_007173</name>
</gene>
<feature type="transmembrane region" description="Helical" evidence="5">
    <location>
        <begin position="201"/>
        <end position="219"/>
    </location>
</feature>
<feature type="transmembrane region" description="Helical" evidence="5">
    <location>
        <begin position="343"/>
        <end position="365"/>
    </location>
</feature>
<evidence type="ECO:0000256" key="1">
    <source>
        <dbReference type="ARBA" id="ARBA00004141"/>
    </source>
</evidence>
<evidence type="ECO:0000256" key="5">
    <source>
        <dbReference type="SAM" id="Phobius"/>
    </source>
</evidence>